<comment type="caution">
    <text evidence="10">The sequence shown here is derived from an EMBL/GenBank/DDBJ whole genome shotgun (WGS) entry which is preliminary data.</text>
</comment>
<accession>A0ABU5SW67</accession>
<feature type="domain" description="Glycosyltransferase RgtA/B/C/D-like" evidence="9">
    <location>
        <begin position="81"/>
        <end position="252"/>
    </location>
</feature>
<keyword evidence="2" id="KW-1003">Cell membrane</keyword>
<reference evidence="10 11" key="1">
    <citation type="submission" date="2023-12" db="EMBL/GenBank/DDBJ databases">
        <title>Baltic Sea Cyanobacteria.</title>
        <authorList>
            <person name="Delbaje E."/>
            <person name="Fewer D.P."/>
            <person name="Shishido T.K."/>
        </authorList>
    </citation>
    <scope>NUCLEOTIDE SEQUENCE [LARGE SCALE GENOMIC DNA]</scope>
    <source>
        <strain evidence="10 11">UHCC 0281</strain>
    </source>
</reference>
<feature type="transmembrane region" description="Helical" evidence="8">
    <location>
        <begin position="212"/>
        <end position="229"/>
    </location>
</feature>
<keyword evidence="3" id="KW-0328">Glycosyltransferase</keyword>
<evidence type="ECO:0000256" key="5">
    <source>
        <dbReference type="ARBA" id="ARBA00022692"/>
    </source>
</evidence>
<feature type="transmembrane region" description="Helical" evidence="8">
    <location>
        <begin position="442"/>
        <end position="460"/>
    </location>
</feature>
<evidence type="ECO:0000256" key="6">
    <source>
        <dbReference type="ARBA" id="ARBA00022989"/>
    </source>
</evidence>
<dbReference type="Proteomes" id="UP001302329">
    <property type="component" value="Unassembled WGS sequence"/>
</dbReference>
<dbReference type="PANTHER" id="PTHR33908:SF3">
    <property type="entry name" value="UNDECAPRENYL PHOSPHATE-ALPHA-4-AMINO-4-DEOXY-L-ARABINOSE ARABINOSYL TRANSFERASE"/>
    <property type="match status" value="1"/>
</dbReference>
<dbReference type="InterPro" id="IPR038731">
    <property type="entry name" value="RgtA/B/C-like"/>
</dbReference>
<keyword evidence="7 8" id="KW-0472">Membrane</keyword>
<evidence type="ECO:0000256" key="7">
    <source>
        <dbReference type="ARBA" id="ARBA00023136"/>
    </source>
</evidence>
<comment type="subcellular location">
    <subcellularLocation>
        <location evidence="1">Cell membrane</location>
        <topology evidence="1">Multi-pass membrane protein</topology>
    </subcellularLocation>
</comment>
<keyword evidence="11" id="KW-1185">Reference proteome</keyword>
<feature type="transmembrane region" description="Helical" evidence="8">
    <location>
        <begin position="101"/>
        <end position="124"/>
    </location>
</feature>
<proteinExistence type="predicted"/>
<evidence type="ECO:0000256" key="2">
    <source>
        <dbReference type="ARBA" id="ARBA00022475"/>
    </source>
</evidence>
<sequence>MVSAAPGALPDSARTRIHRRMIWVLSGLWLILLCWLAFFQGLGSLGLMDKTEALFVEVGHQMLERGDWVTPWWNGERFFDYPVWGYWMVGLSFRLFGVSEWAARLPVALAASAVVVAAFGLMLAWSPAGEAGRPRVLRAALAAGVIATTPGWIGWGRTSTTDMFLSSAISLSLFGFLLAHRHLSHPGWAGFGRVAMALFAGIAVLAKGPVGLLLPGLVVVAFLLLTGHWRSWLRWRPLLAMVALFLGVSVPWYTAAAVVNGADFLGGFLGFSNLQRFTTVLYDHPGPPWFYLPWLVLLVLPWSLFLPLAIAAQGFWQPRRWRMARVGPAAQAAPAELGLFLLLWLVLVVAFFSAAATKLPGYILPSLPAASLLVALLWRPLPEAKARTQAAGGRAGVRITASLEVLLLAGMAVAAALAPGWVASDPAYPAFGAALSSSGLPLMLSLCLGLTALALLVLLLRPAATGWLWLPSLAGFLAVLGLVIAPLGPLLDRERQRPLRQMARAAQAAAQPDEPLLIVGTKRYSLLFYGEPEAVFVSDRVHISQLALQGPDALSLTPASRSVRLLGDRRDLEGLALPSAGIERLSRTGELALWRVPRRSLVP</sequence>
<keyword evidence="6 8" id="KW-1133">Transmembrane helix</keyword>
<feature type="transmembrane region" description="Helical" evidence="8">
    <location>
        <begin position="238"/>
        <end position="271"/>
    </location>
</feature>
<protein>
    <submittedName>
        <fullName evidence="10">Glycosyltransferase family 39 protein</fullName>
    </submittedName>
</protein>
<feature type="transmembrane region" description="Helical" evidence="8">
    <location>
        <begin position="362"/>
        <end position="381"/>
    </location>
</feature>
<feature type="transmembrane region" description="Helical" evidence="8">
    <location>
        <begin position="467"/>
        <end position="491"/>
    </location>
</feature>
<evidence type="ECO:0000313" key="10">
    <source>
        <dbReference type="EMBL" id="MEA5442741.1"/>
    </source>
</evidence>
<dbReference type="EMBL" id="JAYGHY010000026">
    <property type="protein sequence ID" value="MEA5442741.1"/>
    <property type="molecule type" value="Genomic_DNA"/>
</dbReference>
<evidence type="ECO:0000256" key="3">
    <source>
        <dbReference type="ARBA" id="ARBA00022676"/>
    </source>
</evidence>
<evidence type="ECO:0000256" key="1">
    <source>
        <dbReference type="ARBA" id="ARBA00004651"/>
    </source>
</evidence>
<evidence type="ECO:0000313" key="11">
    <source>
        <dbReference type="Proteomes" id="UP001302329"/>
    </source>
</evidence>
<feature type="transmembrane region" description="Helical" evidence="8">
    <location>
        <begin position="291"/>
        <end position="316"/>
    </location>
</feature>
<feature type="transmembrane region" description="Helical" evidence="8">
    <location>
        <begin position="21"/>
        <end position="42"/>
    </location>
</feature>
<dbReference type="Pfam" id="PF13231">
    <property type="entry name" value="PMT_2"/>
    <property type="match status" value="1"/>
</dbReference>
<evidence type="ECO:0000259" key="9">
    <source>
        <dbReference type="Pfam" id="PF13231"/>
    </source>
</evidence>
<dbReference type="InterPro" id="IPR050297">
    <property type="entry name" value="LipidA_mod_glycosyltrf_83"/>
</dbReference>
<gene>
    <name evidence="10" type="ORF">VB739_09275</name>
</gene>
<organism evidence="10 11">
    <name type="scientific">Cyanobium gracile UHCC 0281</name>
    <dbReference type="NCBI Taxonomy" id="3110309"/>
    <lineage>
        <taxon>Bacteria</taxon>
        <taxon>Bacillati</taxon>
        <taxon>Cyanobacteriota</taxon>
        <taxon>Cyanophyceae</taxon>
        <taxon>Synechococcales</taxon>
        <taxon>Prochlorococcaceae</taxon>
        <taxon>Cyanobium</taxon>
    </lineage>
</organism>
<keyword evidence="5 8" id="KW-0812">Transmembrane</keyword>
<dbReference type="RefSeq" id="WP_323356788.1">
    <property type="nucleotide sequence ID" value="NZ_JAYGHY010000026.1"/>
</dbReference>
<evidence type="ECO:0000256" key="8">
    <source>
        <dbReference type="SAM" id="Phobius"/>
    </source>
</evidence>
<feature type="transmembrane region" description="Helical" evidence="8">
    <location>
        <begin position="136"/>
        <end position="155"/>
    </location>
</feature>
<feature type="transmembrane region" description="Helical" evidence="8">
    <location>
        <begin position="161"/>
        <end position="179"/>
    </location>
</feature>
<dbReference type="PANTHER" id="PTHR33908">
    <property type="entry name" value="MANNOSYLTRANSFERASE YKCB-RELATED"/>
    <property type="match status" value="1"/>
</dbReference>
<feature type="transmembrane region" description="Helical" evidence="8">
    <location>
        <begin position="337"/>
        <end position="356"/>
    </location>
</feature>
<keyword evidence="4" id="KW-0808">Transferase</keyword>
<evidence type="ECO:0000256" key="4">
    <source>
        <dbReference type="ARBA" id="ARBA00022679"/>
    </source>
</evidence>
<feature type="transmembrane region" description="Helical" evidence="8">
    <location>
        <begin position="401"/>
        <end position="422"/>
    </location>
</feature>
<name>A0ABU5SW67_9CYAN</name>